<dbReference type="PIRSF" id="PIRSF033303">
    <property type="entry name" value="UCP033303"/>
    <property type="match status" value="1"/>
</dbReference>
<dbReference type="Pfam" id="PF07040">
    <property type="entry name" value="DUF1326"/>
    <property type="match status" value="1"/>
</dbReference>
<accession>A0A0A1YM18</accession>
<dbReference type="OrthoDB" id="340106at2"/>
<evidence type="ECO:0000313" key="2">
    <source>
        <dbReference type="Proteomes" id="UP000030063"/>
    </source>
</evidence>
<protein>
    <recommendedName>
        <fullName evidence="3">DUF1326 domain-containing protein</fullName>
    </recommendedName>
</protein>
<evidence type="ECO:0008006" key="3">
    <source>
        <dbReference type="Google" id="ProtNLM"/>
    </source>
</evidence>
<dbReference type="InterPro" id="IPR009758">
    <property type="entry name" value="DUF1326"/>
</dbReference>
<dbReference type="AlphaFoldDB" id="A0A0A1YM18"/>
<organism evidence="1 2">
    <name type="scientific">Pseudomonas taeanensis MS-3</name>
    <dbReference type="NCBI Taxonomy" id="1395571"/>
    <lineage>
        <taxon>Bacteria</taxon>
        <taxon>Pseudomonadati</taxon>
        <taxon>Pseudomonadota</taxon>
        <taxon>Gammaproteobacteria</taxon>
        <taxon>Pseudomonadales</taxon>
        <taxon>Pseudomonadaceae</taxon>
        <taxon>Pseudomonas</taxon>
    </lineage>
</organism>
<dbReference type="RefSeq" id="WP_025165272.1">
    <property type="nucleotide sequence ID" value="NZ_AWSQ01000002.1"/>
</dbReference>
<keyword evidence="2" id="KW-1185">Reference proteome</keyword>
<evidence type="ECO:0000313" key="1">
    <source>
        <dbReference type="EMBL" id="KFX70018.1"/>
    </source>
</evidence>
<gene>
    <name evidence="1" type="ORF">TMS3_0110955</name>
</gene>
<proteinExistence type="predicted"/>
<dbReference type="Proteomes" id="UP000030063">
    <property type="component" value="Unassembled WGS sequence"/>
</dbReference>
<dbReference type="eggNOG" id="COG5588">
    <property type="taxonomic scope" value="Bacteria"/>
</dbReference>
<sequence length="211" mass="23396">MSMADWRMQGVEFATCNCNWGCPCQFSALPSHGSCEAVVSMRIEQGHYNDTNLDELCWVGVFAWPRAIHEGNGRCQLFIEDKATPEQREALLRILAGEDTEPGTTVFSVFASTITEMHEPQFVPIEFSVDVDQRVAHTRIHGELEVTGEPIRNPITGEQQEARLTLPKGFEFTEAQMASGSFQTQGAIKIGSQGSHGHFARLHFTGQGVVR</sequence>
<dbReference type="EMBL" id="AWSQ01000002">
    <property type="protein sequence ID" value="KFX70018.1"/>
    <property type="molecule type" value="Genomic_DNA"/>
</dbReference>
<name>A0A0A1YM18_9PSED</name>
<dbReference type="InterPro" id="IPR014581">
    <property type="entry name" value="UCP033303"/>
</dbReference>
<reference evidence="1 2" key="1">
    <citation type="journal article" date="2014" name="Genome Announc.">
        <title>Draft Genome Sequence of Petroleum Oil-Degrading Marine Bacterium Pseudomonas taeanensis Strain MS-3, Isolated from a Crude Oil-Contaminated Seashore.</title>
        <authorList>
            <person name="Lee S.Y."/>
            <person name="Kim S.H."/>
            <person name="Lee D.G."/>
            <person name="Shin S."/>
            <person name="Yun S.H."/>
            <person name="Choi C.W."/>
            <person name="Chung Y.H."/>
            <person name="Choi J.S."/>
            <person name="Kahng H.Y."/>
            <person name="Kim S.I."/>
        </authorList>
    </citation>
    <scope>NUCLEOTIDE SEQUENCE [LARGE SCALE GENOMIC DNA]</scope>
    <source>
        <strain evidence="1 2">MS-3</strain>
    </source>
</reference>
<comment type="caution">
    <text evidence="1">The sequence shown here is derived from an EMBL/GenBank/DDBJ whole genome shotgun (WGS) entry which is preliminary data.</text>
</comment>
<dbReference type="STRING" id="1395571.TMS3_0110955"/>